<proteinExistence type="predicted"/>
<keyword evidence="5" id="KW-1185">Reference proteome</keyword>
<keyword evidence="1" id="KW-0238">DNA-binding</keyword>
<gene>
    <name evidence="4" type="ORF">ABT317_18025</name>
</gene>
<evidence type="ECO:0000256" key="1">
    <source>
        <dbReference type="ARBA" id="ARBA00023125"/>
    </source>
</evidence>
<evidence type="ECO:0000256" key="2">
    <source>
        <dbReference type="ARBA" id="ARBA00023172"/>
    </source>
</evidence>
<dbReference type="RefSeq" id="WP_107419648.1">
    <property type="nucleotide sequence ID" value="NZ_MUBM01000011.1"/>
</dbReference>
<dbReference type="Proteomes" id="UP001458415">
    <property type="component" value="Unassembled WGS sequence"/>
</dbReference>
<feature type="domain" description="Ku" evidence="3">
    <location>
        <begin position="29"/>
        <end position="109"/>
    </location>
</feature>
<comment type="caution">
    <text evidence="4">The sequence shown here is derived from an EMBL/GenBank/DDBJ whole genome shotgun (WGS) entry which is preliminary data.</text>
</comment>
<protein>
    <submittedName>
        <fullName evidence="4">Ku protein</fullName>
    </submittedName>
</protein>
<name>A0ABV1W3T2_9ACTN</name>
<evidence type="ECO:0000259" key="3">
    <source>
        <dbReference type="Pfam" id="PF02735"/>
    </source>
</evidence>
<dbReference type="EMBL" id="JBEPCU010000284">
    <property type="protein sequence ID" value="MER6978842.1"/>
    <property type="molecule type" value="Genomic_DNA"/>
</dbReference>
<keyword evidence="2" id="KW-0233">DNA recombination</keyword>
<reference evidence="4 5" key="1">
    <citation type="submission" date="2024-06" db="EMBL/GenBank/DDBJ databases">
        <title>The Natural Products Discovery Center: Release of the First 8490 Sequenced Strains for Exploring Actinobacteria Biosynthetic Diversity.</title>
        <authorList>
            <person name="Kalkreuter E."/>
            <person name="Kautsar S.A."/>
            <person name="Yang D."/>
            <person name="Bader C.D."/>
            <person name="Teijaro C.N."/>
            <person name="Fluegel L."/>
            <person name="Davis C.M."/>
            <person name="Simpson J.R."/>
            <person name="Lauterbach L."/>
            <person name="Steele A.D."/>
            <person name="Gui C."/>
            <person name="Meng S."/>
            <person name="Li G."/>
            <person name="Viehrig K."/>
            <person name="Ye F."/>
            <person name="Su P."/>
            <person name="Kiefer A.F."/>
            <person name="Nichols A."/>
            <person name="Cepeda A.J."/>
            <person name="Yan W."/>
            <person name="Fan B."/>
            <person name="Jiang Y."/>
            <person name="Adhikari A."/>
            <person name="Zheng C.-J."/>
            <person name="Schuster L."/>
            <person name="Cowan T.M."/>
            <person name="Smanski M.J."/>
            <person name="Chevrette M.G."/>
            <person name="De Carvalho L.P.S."/>
            <person name="Shen B."/>
        </authorList>
    </citation>
    <scope>NUCLEOTIDE SEQUENCE [LARGE SCALE GENOMIC DNA]</scope>
    <source>
        <strain evidence="4 5">NPDC000634</strain>
    </source>
</reference>
<evidence type="ECO:0000313" key="5">
    <source>
        <dbReference type="Proteomes" id="UP001458415"/>
    </source>
</evidence>
<evidence type="ECO:0000313" key="4">
    <source>
        <dbReference type="EMBL" id="MER6978842.1"/>
    </source>
</evidence>
<dbReference type="InterPro" id="IPR006164">
    <property type="entry name" value="DNA_bd_Ku70/Ku80"/>
</dbReference>
<dbReference type="InterPro" id="IPR009187">
    <property type="entry name" value="Prok_Ku"/>
</dbReference>
<dbReference type="Pfam" id="PF02735">
    <property type="entry name" value="Ku"/>
    <property type="match status" value="1"/>
</dbReference>
<dbReference type="SUPFAM" id="SSF100939">
    <property type="entry name" value="SPOC domain-like"/>
    <property type="match status" value="1"/>
</dbReference>
<dbReference type="PANTHER" id="PTHR41251">
    <property type="entry name" value="NON-HOMOLOGOUS END JOINING PROTEIN KU"/>
    <property type="match status" value="1"/>
</dbReference>
<organism evidence="4 5">
    <name type="scientific">Streptomyces carpinensis</name>
    <dbReference type="NCBI Taxonomy" id="66369"/>
    <lineage>
        <taxon>Bacteria</taxon>
        <taxon>Bacillati</taxon>
        <taxon>Actinomycetota</taxon>
        <taxon>Actinomycetes</taxon>
        <taxon>Kitasatosporales</taxon>
        <taxon>Streptomycetaceae</taxon>
        <taxon>Streptomyces</taxon>
    </lineage>
</organism>
<sequence length="143" mass="15589">MYEGHVVGDDPVRACHCADQAVRGRRGDLVRLHEIHVADGSRIEHRRFCTAENREVPHEKGGRGSALADGRVVPLTEDDLAHLPLPTKRTIDVFGFVPFEDIDPASVVGESFLPDEAGRCPDAGLAGARSQWRSRRGPLTASC</sequence>
<dbReference type="Gene3D" id="2.40.290.10">
    <property type="match status" value="1"/>
</dbReference>
<dbReference type="PANTHER" id="PTHR41251:SF1">
    <property type="entry name" value="NON-HOMOLOGOUS END JOINING PROTEIN KU"/>
    <property type="match status" value="1"/>
</dbReference>
<dbReference type="InterPro" id="IPR016194">
    <property type="entry name" value="SPOC-like_C_dom_sf"/>
</dbReference>
<accession>A0ABV1W3T2</accession>